<evidence type="ECO:0000313" key="1">
    <source>
        <dbReference type="EMBL" id="MBK4734797.1"/>
    </source>
</evidence>
<dbReference type="Gene3D" id="1.25.40.10">
    <property type="entry name" value="Tetratricopeptide repeat domain"/>
    <property type="match status" value="1"/>
</dbReference>
<gene>
    <name evidence="1" type="ORF">JJB74_09295</name>
</gene>
<dbReference type="Pfam" id="PF14559">
    <property type="entry name" value="TPR_19"/>
    <property type="match status" value="1"/>
</dbReference>
<name>A0A934SSI7_9BURK</name>
<organism evidence="1 2">
    <name type="scientific">Noviherbaspirillum pedocola</name>
    <dbReference type="NCBI Taxonomy" id="2801341"/>
    <lineage>
        <taxon>Bacteria</taxon>
        <taxon>Pseudomonadati</taxon>
        <taxon>Pseudomonadota</taxon>
        <taxon>Betaproteobacteria</taxon>
        <taxon>Burkholderiales</taxon>
        <taxon>Oxalobacteraceae</taxon>
        <taxon>Noviherbaspirillum</taxon>
    </lineage>
</organism>
<protein>
    <submittedName>
        <fullName evidence="1">Tetratricopeptide repeat protein</fullName>
    </submittedName>
</protein>
<evidence type="ECO:0000313" key="2">
    <source>
        <dbReference type="Proteomes" id="UP000622890"/>
    </source>
</evidence>
<sequence length="175" mass="19320">MHATYIHPPSDPDVAHIVATLTDSLETLPQVLEQCRTQLEQGVTLGELRGITREEYAALYCMASDLCDVGDFHHALPIALQLAVNNPFESRYAFIAGACLQRLGHHDRAATMYALACDADPDDAAAAFRLGECMAALGHFELARDFLNRCIDLSYGNCDRWRLQDLAKARLESLA</sequence>
<dbReference type="PRINTS" id="PR01595">
    <property type="entry name" value="SYCDCHAPRONE"/>
</dbReference>
<accession>A0A934SSI7</accession>
<dbReference type="AlphaFoldDB" id="A0A934SSI7"/>
<dbReference type="EMBL" id="JAEPBG010000003">
    <property type="protein sequence ID" value="MBK4734797.1"/>
    <property type="molecule type" value="Genomic_DNA"/>
</dbReference>
<dbReference type="RefSeq" id="WP_200591573.1">
    <property type="nucleotide sequence ID" value="NZ_JAEPBG010000003.1"/>
</dbReference>
<dbReference type="SUPFAM" id="SSF48452">
    <property type="entry name" value="TPR-like"/>
    <property type="match status" value="1"/>
</dbReference>
<dbReference type="InterPro" id="IPR005415">
    <property type="entry name" value="T3SS_Ca_resp_chp_LcrH/SycD"/>
</dbReference>
<comment type="caution">
    <text evidence="1">The sequence shown here is derived from an EMBL/GenBank/DDBJ whole genome shotgun (WGS) entry which is preliminary data.</text>
</comment>
<dbReference type="InterPro" id="IPR011990">
    <property type="entry name" value="TPR-like_helical_dom_sf"/>
</dbReference>
<proteinExistence type="predicted"/>
<reference evidence="1" key="1">
    <citation type="submission" date="2021-01" db="EMBL/GenBank/DDBJ databases">
        <title>Genome sequence of strain Noviherbaspirillum sp. DKR-6.</title>
        <authorList>
            <person name="Chaudhary D.K."/>
        </authorList>
    </citation>
    <scope>NUCLEOTIDE SEQUENCE</scope>
    <source>
        <strain evidence="1">DKR-6</strain>
    </source>
</reference>
<keyword evidence="2" id="KW-1185">Reference proteome</keyword>
<dbReference type="Proteomes" id="UP000622890">
    <property type="component" value="Unassembled WGS sequence"/>
</dbReference>